<dbReference type="PATRIC" id="fig|1432052.4.peg.2283"/>
<comment type="caution">
    <text evidence="1">The sequence shown here is derived from an EMBL/GenBank/DDBJ whole genome shotgun (WGS) entry which is preliminary data.</text>
</comment>
<dbReference type="Proteomes" id="UP000094067">
    <property type="component" value="Unassembled WGS sequence"/>
</dbReference>
<protein>
    <recommendedName>
        <fullName evidence="3">Tat pathway signal protein</fullName>
    </recommendedName>
</protein>
<dbReference type="InterPro" id="IPR029062">
    <property type="entry name" value="Class_I_gatase-like"/>
</dbReference>
<evidence type="ECO:0000313" key="2">
    <source>
        <dbReference type="Proteomes" id="UP000094067"/>
    </source>
</evidence>
<evidence type="ECO:0008006" key="3">
    <source>
        <dbReference type="Google" id="ProtNLM"/>
    </source>
</evidence>
<dbReference type="AlphaFoldDB" id="A0A1E3ABK0"/>
<evidence type="ECO:0000313" key="1">
    <source>
        <dbReference type="EMBL" id="ODM06153.1"/>
    </source>
</evidence>
<dbReference type="SUPFAM" id="SSF51445">
    <property type="entry name" value="(Trans)glycosidases"/>
    <property type="match status" value="1"/>
</dbReference>
<dbReference type="Gene3D" id="3.40.50.880">
    <property type="match status" value="1"/>
</dbReference>
<dbReference type="RefSeq" id="WP_069152199.1">
    <property type="nucleotide sequence ID" value="NZ_DAWDRA010000021.1"/>
</dbReference>
<gene>
    <name evidence="1" type="ORF">BEI61_02042</name>
</gene>
<dbReference type="Gene3D" id="3.20.20.80">
    <property type="entry name" value="Glycosidases"/>
    <property type="match status" value="1"/>
</dbReference>
<name>A0A1E3ABK0_9FIRM</name>
<organism evidence="1 2">
    <name type="scientific">Eisenbergiella tayi</name>
    <dbReference type="NCBI Taxonomy" id="1432052"/>
    <lineage>
        <taxon>Bacteria</taxon>
        <taxon>Bacillati</taxon>
        <taxon>Bacillota</taxon>
        <taxon>Clostridia</taxon>
        <taxon>Lachnospirales</taxon>
        <taxon>Lachnospiraceae</taxon>
        <taxon>Eisenbergiella</taxon>
    </lineage>
</organism>
<dbReference type="SUPFAM" id="SSF52317">
    <property type="entry name" value="Class I glutamine amidotransferase-like"/>
    <property type="match status" value="1"/>
</dbReference>
<dbReference type="InterPro" id="IPR017853">
    <property type="entry name" value="GH"/>
</dbReference>
<reference evidence="1 2" key="1">
    <citation type="submission" date="2016-07" db="EMBL/GenBank/DDBJ databases">
        <title>Characterization of isolates of Eisenbergiella tayi derived from blood cultures, using whole genome sequencing.</title>
        <authorList>
            <person name="Burdz T."/>
            <person name="Wiebe D."/>
            <person name="Huynh C."/>
            <person name="Bernard K."/>
        </authorList>
    </citation>
    <scope>NUCLEOTIDE SEQUENCE [LARGE SCALE GENOMIC DNA]</scope>
    <source>
        <strain evidence="1 2">NML 110608</strain>
    </source>
</reference>
<sequence length="714" mass="81995">MDDKQNKAPWYKRTFLWGQTNLTEDDPEKCDLDFWIDYWKKTGVEGVIINCGGIVSYYKSRFTAQYKAKYLGDQDYFGLWKDAARQAGLAVVARMDINATTETLYSSNPEWYCRDKEGNPYLSQGRYVACVNGGYYQEFLPQVFQEIIENYHPDGFADNSWAGMKRTDICYCENCRKKFREEYRMELPEKEDWEDPVYRKWVRWNYQLRIRNWHFFNKVTRKAGGEDCRWFGMLTADPFDTGERFYDIKALVKDSDFVFSDQQSRDPIDGFEQNSVNGNLLRLASSENILVAESMAHYYKGLRTFRLSAAPRQEVRNWMLTGISGGIMPWYHFVGGGTQDWRKFRISDDLFRWFKKQEPYLHDRVNCACVGLVWNQESAVYYGRGHGKEVCGYPFAGFARSLSKAGIPFVPVHADDIKKYGNRLETIILPNVAVLSREQEEQVIRFLQSGKGLVMTGMTGRMDEEGEERAQEECLLWEFLGLSKSGSVTGVCGDSKDDWMNHETHNYLKGNDTFNPLLEGLEDTSILPFGGSVVETASSGSLEAIFHLIPAFPIYPPEFSWIREEREDLGTIFAGELENGARVVYMPADVDRCYARFYLPDMGKLLENAVRYTAKNRFPVSVEGKGHIQCDAYVQGKKLILHLVNLCGCDGPVGSVTDNLPTGPVIIKITSYPMEEEAVSLVSGKKLPIYQEGEWKCIRLEQLEEQEMILASMK</sequence>
<dbReference type="EMBL" id="MCGH01000002">
    <property type="protein sequence ID" value="ODM06153.1"/>
    <property type="molecule type" value="Genomic_DNA"/>
</dbReference>
<dbReference type="Pfam" id="PF14871">
    <property type="entry name" value="GHL6"/>
    <property type="match status" value="1"/>
</dbReference>
<proteinExistence type="predicted"/>
<accession>A0A1E3ABK0</accession>
<dbReference type="CDD" id="cd03143">
    <property type="entry name" value="A4_beta-galactosidase_middle_domain"/>
    <property type="match status" value="1"/>
</dbReference>
<dbReference type="InterPro" id="IPR028212">
    <property type="entry name" value="GHL6"/>
</dbReference>